<evidence type="ECO:0000313" key="2">
    <source>
        <dbReference type="Proteomes" id="UP000683360"/>
    </source>
</evidence>
<protein>
    <recommendedName>
        <fullName evidence="3">Heat shock 70 kDa protein 12B</fullName>
    </recommendedName>
</protein>
<reference evidence="1" key="1">
    <citation type="submission" date="2021-03" db="EMBL/GenBank/DDBJ databases">
        <authorList>
            <person name="Bekaert M."/>
        </authorList>
    </citation>
    <scope>NUCLEOTIDE SEQUENCE</scope>
</reference>
<name>A0A8S3UQ02_MYTED</name>
<keyword evidence="2" id="KW-1185">Reference proteome</keyword>
<sequence>MASAQVVSQPLLMATIDFGTTFSGYAFQTVANLKENILNIHGYNWDLQNGVLKTPTCVLFDPAQNFNSFGRDAEDKYTELAQQNDHANWYYFRRCKLDLYKCQDIPRNFMLKDVKGKRLPAMKVISESIEYMREHLMRELKRVRQGHHVIRQSEIRWIVTVPAIWSNAAKQFMREAAEKGGMPSSRLMLVLEPEAAFTFCYQTNKERLLFAEKSMQCGFLPGTKCLILDAGVVCTFEICFLSGSSIQITVQEVQNDLSIKQLYMVNCGNCGGTKVDLAFENFLEELIGKPALQKFRNDDKAGYLNLQREFEKKKKEYIPISQVK</sequence>
<accession>A0A8S3UQ02</accession>
<evidence type="ECO:0000313" key="1">
    <source>
        <dbReference type="EMBL" id="CAG2247542.1"/>
    </source>
</evidence>
<dbReference type="Gene3D" id="3.30.420.40">
    <property type="match status" value="1"/>
</dbReference>
<dbReference type="OrthoDB" id="6127299at2759"/>
<organism evidence="1 2">
    <name type="scientific">Mytilus edulis</name>
    <name type="common">Blue mussel</name>
    <dbReference type="NCBI Taxonomy" id="6550"/>
    <lineage>
        <taxon>Eukaryota</taxon>
        <taxon>Metazoa</taxon>
        <taxon>Spiralia</taxon>
        <taxon>Lophotrochozoa</taxon>
        <taxon>Mollusca</taxon>
        <taxon>Bivalvia</taxon>
        <taxon>Autobranchia</taxon>
        <taxon>Pteriomorphia</taxon>
        <taxon>Mytilida</taxon>
        <taxon>Mytiloidea</taxon>
        <taxon>Mytilidae</taxon>
        <taxon>Mytilinae</taxon>
        <taxon>Mytilus</taxon>
    </lineage>
</organism>
<dbReference type="PANTHER" id="PTHR14187">
    <property type="entry name" value="ALPHA KINASE/ELONGATION FACTOR 2 KINASE"/>
    <property type="match status" value="1"/>
</dbReference>
<dbReference type="PANTHER" id="PTHR14187:SF5">
    <property type="entry name" value="HEAT SHOCK 70 KDA PROTEIN 12A"/>
    <property type="match status" value="1"/>
</dbReference>
<dbReference type="CDD" id="cd10229">
    <property type="entry name" value="ASKHA_NBD_HSP70_HSPA12"/>
    <property type="match status" value="1"/>
</dbReference>
<dbReference type="SUPFAM" id="SSF53067">
    <property type="entry name" value="Actin-like ATPase domain"/>
    <property type="match status" value="1"/>
</dbReference>
<proteinExistence type="predicted"/>
<dbReference type="AlphaFoldDB" id="A0A8S3UQ02"/>
<evidence type="ECO:0008006" key="3">
    <source>
        <dbReference type="Google" id="ProtNLM"/>
    </source>
</evidence>
<comment type="caution">
    <text evidence="1">The sequence shown here is derived from an EMBL/GenBank/DDBJ whole genome shotgun (WGS) entry which is preliminary data.</text>
</comment>
<dbReference type="Proteomes" id="UP000683360">
    <property type="component" value="Unassembled WGS sequence"/>
</dbReference>
<dbReference type="EMBL" id="CAJPWZ010002908">
    <property type="protein sequence ID" value="CAG2247542.1"/>
    <property type="molecule type" value="Genomic_DNA"/>
</dbReference>
<dbReference type="InterPro" id="IPR043129">
    <property type="entry name" value="ATPase_NBD"/>
</dbReference>
<gene>
    <name evidence="1" type="ORF">MEDL_59440</name>
</gene>